<dbReference type="InterPro" id="IPR035965">
    <property type="entry name" value="PAS-like_dom_sf"/>
</dbReference>
<dbReference type="NCBIfam" id="TIGR00229">
    <property type="entry name" value="sensory_box"/>
    <property type="match status" value="1"/>
</dbReference>
<dbReference type="PROSITE" id="PS50112">
    <property type="entry name" value="PAS"/>
    <property type="match status" value="1"/>
</dbReference>
<dbReference type="Gene3D" id="3.30.450.20">
    <property type="entry name" value="PAS domain"/>
    <property type="match status" value="1"/>
</dbReference>
<gene>
    <name evidence="2" type="ORF">ACHIPZ_26125</name>
</gene>
<dbReference type="Pfam" id="PF13188">
    <property type="entry name" value="PAS_8"/>
    <property type="match status" value="1"/>
</dbReference>
<comment type="caution">
    <text evidence="2">The sequence shown here is derived from an EMBL/GenBank/DDBJ whole genome shotgun (WGS) entry which is preliminary data.</text>
</comment>
<dbReference type="CDD" id="cd00130">
    <property type="entry name" value="PAS"/>
    <property type="match status" value="1"/>
</dbReference>
<dbReference type="RefSeq" id="WP_395118310.1">
    <property type="nucleotide sequence ID" value="NZ_JBIMSO010000132.1"/>
</dbReference>
<feature type="domain" description="PAS" evidence="1">
    <location>
        <begin position="25"/>
        <end position="60"/>
    </location>
</feature>
<organism evidence="2 3">
    <name type="scientific">Antrihabitans spumae</name>
    <dbReference type="NCBI Taxonomy" id="3373370"/>
    <lineage>
        <taxon>Bacteria</taxon>
        <taxon>Bacillati</taxon>
        <taxon>Actinomycetota</taxon>
        <taxon>Actinomycetes</taxon>
        <taxon>Mycobacteriales</taxon>
        <taxon>Nocardiaceae</taxon>
        <taxon>Antrihabitans</taxon>
    </lineage>
</organism>
<name>A0ABW7JVA1_9NOCA</name>
<protein>
    <submittedName>
        <fullName evidence="2">PAS domain S-box protein</fullName>
    </submittedName>
</protein>
<dbReference type="InterPro" id="IPR000014">
    <property type="entry name" value="PAS"/>
</dbReference>
<dbReference type="SUPFAM" id="SSF55785">
    <property type="entry name" value="PYP-like sensor domain (PAS domain)"/>
    <property type="match status" value="1"/>
</dbReference>
<dbReference type="EMBL" id="JBIMSO010000132">
    <property type="protein sequence ID" value="MFH5211650.1"/>
    <property type="molecule type" value="Genomic_DNA"/>
</dbReference>
<evidence type="ECO:0000313" key="3">
    <source>
        <dbReference type="Proteomes" id="UP001609175"/>
    </source>
</evidence>
<evidence type="ECO:0000259" key="1">
    <source>
        <dbReference type="PROSITE" id="PS50112"/>
    </source>
</evidence>
<proteinExistence type="predicted"/>
<sequence length="149" mass="16394">MVVERRRPAPDTALGYLWQLPAMILLDRLPSPMVAVHVDGTLVYANPAFEQLVGWDRSELDAETFEKLPALATTESADRSPLYTALRESAGHLVDLVHSDGSLVRTIVSTSVLLRQDDPLALVTFYDLTDQLWANGPDAAIPPAFLEPK</sequence>
<dbReference type="Proteomes" id="UP001609175">
    <property type="component" value="Unassembled WGS sequence"/>
</dbReference>
<reference evidence="2 3" key="1">
    <citation type="submission" date="2024-10" db="EMBL/GenBank/DDBJ databases">
        <authorList>
            <person name="Riesco R."/>
        </authorList>
    </citation>
    <scope>NUCLEOTIDE SEQUENCE [LARGE SCALE GENOMIC DNA]</scope>
    <source>
        <strain evidence="2 3">NCIMB 15449</strain>
    </source>
</reference>
<evidence type="ECO:0000313" key="2">
    <source>
        <dbReference type="EMBL" id="MFH5211650.1"/>
    </source>
</evidence>
<accession>A0ABW7JVA1</accession>